<dbReference type="Pfam" id="PF21762">
    <property type="entry name" value="DEDDh_C"/>
    <property type="match status" value="1"/>
</dbReference>
<dbReference type="GO" id="GO:0003676">
    <property type="term" value="F:nucleic acid binding"/>
    <property type="evidence" value="ECO:0007669"/>
    <property type="project" value="InterPro"/>
</dbReference>
<reference evidence="4 5" key="1">
    <citation type="submission" date="2019-03" db="EMBL/GenBank/DDBJ databases">
        <title>The genome sequence of a newly discovered highly antifungal drug resistant Aspergillus species, Aspergillus tanneri NIH 1004.</title>
        <authorList>
            <person name="Mounaud S."/>
            <person name="Singh I."/>
            <person name="Joardar V."/>
            <person name="Pakala S."/>
            <person name="Pakala S."/>
            <person name="Venepally P."/>
            <person name="Hoover J."/>
            <person name="Nierman W."/>
            <person name="Chung J."/>
            <person name="Losada L."/>
        </authorList>
    </citation>
    <scope>NUCLEOTIDE SEQUENCE [LARGE SCALE GENOMIC DNA]</scope>
    <source>
        <strain evidence="4 5">NIH1004</strain>
    </source>
</reference>
<dbReference type="Proteomes" id="UP000324241">
    <property type="component" value="Unassembled WGS sequence"/>
</dbReference>
<feature type="region of interest" description="Disordered" evidence="1">
    <location>
        <begin position="26"/>
        <end position="68"/>
    </location>
</feature>
<feature type="compositionally biased region" description="Polar residues" evidence="1">
    <location>
        <begin position="40"/>
        <end position="64"/>
    </location>
</feature>
<organism evidence="4 5">
    <name type="scientific">Aspergillus tanneri</name>
    <dbReference type="NCBI Taxonomy" id="1220188"/>
    <lineage>
        <taxon>Eukaryota</taxon>
        <taxon>Fungi</taxon>
        <taxon>Dikarya</taxon>
        <taxon>Ascomycota</taxon>
        <taxon>Pezizomycotina</taxon>
        <taxon>Eurotiomycetes</taxon>
        <taxon>Eurotiomycetidae</taxon>
        <taxon>Eurotiales</taxon>
        <taxon>Aspergillaceae</taxon>
        <taxon>Aspergillus</taxon>
        <taxon>Aspergillus subgen. Circumdati</taxon>
    </lineage>
</organism>
<dbReference type="EMBL" id="QUQM01000007">
    <property type="protein sequence ID" value="KAA8646301.1"/>
    <property type="molecule type" value="Genomic_DNA"/>
</dbReference>
<dbReference type="STRING" id="1220188.A0A4S3JL60"/>
<dbReference type="OrthoDB" id="5953249at2759"/>
<dbReference type="InterPro" id="IPR048519">
    <property type="entry name" value="Gfd2/YDR514C-like_C"/>
</dbReference>
<keyword evidence="5" id="KW-1185">Reference proteome</keyword>
<reference evidence="3 6" key="2">
    <citation type="submission" date="2019-08" db="EMBL/GenBank/DDBJ databases">
        <title>The genome sequence of a newly discovered highly antifungal drug resistant Aspergillus species, Aspergillus tanneri NIH 1004.</title>
        <authorList>
            <person name="Mounaud S."/>
            <person name="Singh I."/>
            <person name="Joardar V."/>
            <person name="Pakala S."/>
            <person name="Pakala S."/>
            <person name="Venepally P."/>
            <person name="Chung J.K."/>
            <person name="Losada L."/>
            <person name="Nierman W.C."/>
        </authorList>
    </citation>
    <scope>NUCLEOTIDE SEQUENCE [LARGE SCALE GENOMIC DNA]</scope>
    <source>
        <strain evidence="3 6">NIH1004</strain>
    </source>
</reference>
<evidence type="ECO:0000313" key="3">
    <source>
        <dbReference type="EMBL" id="KAA8646301.1"/>
    </source>
</evidence>
<dbReference type="SUPFAM" id="SSF53098">
    <property type="entry name" value="Ribonuclease H-like"/>
    <property type="match status" value="1"/>
</dbReference>
<dbReference type="InterPro" id="IPR036397">
    <property type="entry name" value="RNaseH_sf"/>
</dbReference>
<gene>
    <name evidence="3" type="ORF">ATNIH1004_007728</name>
    <name evidence="4" type="ORF">EYZ11_004422</name>
</gene>
<evidence type="ECO:0000313" key="4">
    <source>
        <dbReference type="EMBL" id="THC96100.1"/>
    </source>
</evidence>
<dbReference type="VEuPathDB" id="FungiDB:EYZ11_004422"/>
<dbReference type="GeneID" id="54330430"/>
<dbReference type="GO" id="GO:0005634">
    <property type="term" value="C:nucleus"/>
    <property type="evidence" value="ECO:0007669"/>
    <property type="project" value="TreeGrafter"/>
</dbReference>
<evidence type="ECO:0000259" key="2">
    <source>
        <dbReference type="Pfam" id="PF21762"/>
    </source>
</evidence>
<accession>A0A4S3JL60</accession>
<feature type="domain" description="Gfd2/YDR514C-like C-terminal" evidence="2">
    <location>
        <begin position="290"/>
        <end position="471"/>
    </location>
</feature>
<dbReference type="Gene3D" id="3.30.420.10">
    <property type="entry name" value="Ribonuclease H-like superfamily/Ribonuclease H"/>
    <property type="match status" value="1"/>
</dbReference>
<dbReference type="AlphaFoldDB" id="A0A4S3JL60"/>
<evidence type="ECO:0000313" key="5">
    <source>
        <dbReference type="Proteomes" id="UP000308092"/>
    </source>
</evidence>
<comment type="caution">
    <text evidence="4">The sequence shown here is derived from an EMBL/GenBank/DDBJ whole genome shotgun (WGS) entry which is preliminary data.</text>
</comment>
<dbReference type="RefSeq" id="XP_033425662.1">
    <property type="nucleotide sequence ID" value="XM_033572347.1"/>
</dbReference>
<protein>
    <recommendedName>
        <fullName evidence="2">Gfd2/YDR514C-like C-terminal domain-containing protein</fullName>
    </recommendedName>
</protein>
<sequence length="478" mass="53764">MDRINRLRLLLDHDESLLHLNAGLRKQGVHERETPHDASNAPQEARNTSQYPSDPSRDPSTQDQEAYEQVHQLTPLDPIAVHDGSFCPVVAVSRFPYKFVKDQLSQTVASQFFDRGQFWSRSWDLQVRQFLQEINHALECRLSLPTESKKGILLPFGERNWWPQPIFLGKCTSLDTKERLLAEIPPASNQDQFPTDQDKDYLAWEQALEAAVDATKNSKKSTKAKQQQRAMHHQSLVQCLERTQRYLGLQPHEEAESERTWEAAAEHEAAAADWEVTRPMMYGFWKQPLLVSIDVECNERCHKQVTEVGISTLDLSLLVDQAPGPLGKVWTAQIASRHLRVREYGHIVNRDFVAGCPANFEFGTSEWVSERDLGAVVQASWENAGAVVLVGHNPGADLAYLRQLGVAVEVQTEAMTGIVDVVDTAETYRMLRGEATVRSLGGILGELGLTGWHLHNAGNDARYALEAMMGMFFNNSST</sequence>
<proteinExistence type="predicted"/>
<dbReference type="EMBL" id="SOSA01000128">
    <property type="protein sequence ID" value="THC96100.1"/>
    <property type="molecule type" value="Genomic_DNA"/>
</dbReference>
<name>A0A4S3JL60_9EURO</name>
<dbReference type="InterPro" id="IPR012337">
    <property type="entry name" value="RNaseH-like_sf"/>
</dbReference>
<dbReference type="InterPro" id="IPR040151">
    <property type="entry name" value="Gfd2/YDR514C-like"/>
</dbReference>
<dbReference type="Proteomes" id="UP000308092">
    <property type="component" value="Unassembled WGS sequence"/>
</dbReference>
<evidence type="ECO:0000256" key="1">
    <source>
        <dbReference type="SAM" id="MobiDB-lite"/>
    </source>
</evidence>
<evidence type="ECO:0000313" key="6">
    <source>
        <dbReference type="Proteomes" id="UP000324241"/>
    </source>
</evidence>
<dbReference type="PANTHER" id="PTHR28083">
    <property type="entry name" value="GOOD FOR FULL DBP5 ACTIVITY PROTEIN 2"/>
    <property type="match status" value="1"/>
</dbReference>
<dbReference type="PANTHER" id="PTHR28083:SF1">
    <property type="entry name" value="GOOD FOR FULL DBP5 ACTIVITY PROTEIN 2"/>
    <property type="match status" value="1"/>
</dbReference>